<dbReference type="Pfam" id="PF20288">
    <property type="entry name" value="MC2"/>
    <property type="match status" value="1"/>
</dbReference>
<accession>A0AAF0BD74</accession>
<dbReference type="InterPro" id="IPR046904">
    <property type="entry name" value="ABC-3C_MC2"/>
</dbReference>
<dbReference type="EMBL" id="CP116507">
    <property type="protein sequence ID" value="WCG23463.1"/>
    <property type="molecule type" value="Genomic_DNA"/>
</dbReference>
<gene>
    <name evidence="1" type="ORF">PML95_04340</name>
</gene>
<protein>
    <submittedName>
        <fullName evidence="1">Uncharacterized protein</fullName>
    </submittedName>
</protein>
<evidence type="ECO:0000313" key="2">
    <source>
        <dbReference type="Proteomes" id="UP001179600"/>
    </source>
</evidence>
<name>A0AAF0BD74_9ENTE</name>
<reference evidence="1" key="1">
    <citation type="submission" date="2023-01" db="EMBL/GenBank/DDBJ databases">
        <title>Oxazolidinone resistance genes in florfenicol resistant enterococci from beef cattle and veal calves at slaughter.</title>
        <authorList>
            <person name="Biggel M."/>
        </authorList>
    </citation>
    <scope>NUCLEOTIDE SEQUENCE</scope>
    <source>
        <strain evidence="1">K204-1</strain>
    </source>
</reference>
<proteinExistence type="predicted"/>
<evidence type="ECO:0000313" key="1">
    <source>
        <dbReference type="EMBL" id="WCG23463.1"/>
    </source>
</evidence>
<dbReference type="RefSeq" id="WP_272163679.1">
    <property type="nucleotide sequence ID" value="NZ_CP116507.1"/>
</dbReference>
<dbReference type="Proteomes" id="UP001179600">
    <property type="component" value="Chromosome"/>
</dbReference>
<organism evidence="1 2">
    <name type="scientific">Vagococcus lutrae</name>
    <dbReference type="NCBI Taxonomy" id="81947"/>
    <lineage>
        <taxon>Bacteria</taxon>
        <taxon>Bacillati</taxon>
        <taxon>Bacillota</taxon>
        <taxon>Bacilli</taxon>
        <taxon>Lactobacillales</taxon>
        <taxon>Enterococcaceae</taxon>
        <taxon>Vagococcus</taxon>
    </lineage>
</organism>
<dbReference type="AlphaFoldDB" id="A0AAF0BD74"/>
<sequence length="150" mass="17343">MINRIFNTTFETSIRLLLNLYLSNKKYQTLEELIISDFITIRSNEFGLSDSNLHGVNDFAFSEFPRRRELAKEAIKRLVLKKLVEVKASNGGLKYSITDLGVSVCKSFSSDYAKEYKYYSKKTNSFIEDKDEIELLEMITTKATVALREE</sequence>